<feature type="signal peptide" evidence="8">
    <location>
        <begin position="1"/>
        <end position="26"/>
    </location>
</feature>
<dbReference type="SUPFAM" id="SSF56935">
    <property type="entry name" value="Porins"/>
    <property type="match status" value="1"/>
</dbReference>
<feature type="domain" description="TonB-dependent transporter Oar-like beta-barrel" evidence="9">
    <location>
        <begin position="360"/>
        <end position="1070"/>
    </location>
</feature>
<evidence type="ECO:0000313" key="11">
    <source>
        <dbReference type="Proteomes" id="UP000472320"/>
    </source>
</evidence>
<evidence type="ECO:0000256" key="8">
    <source>
        <dbReference type="SAM" id="SignalP"/>
    </source>
</evidence>
<dbReference type="Proteomes" id="UP000472320">
    <property type="component" value="Unassembled WGS sequence"/>
</dbReference>
<dbReference type="GO" id="GO:0015344">
    <property type="term" value="F:siderophore uptake transmembrane transporter activity"/>
    <property type="evidence" value="ECO:0007669"/>
    <property type="project" value="TreeGrafter"/>
</dbReference>
<dbReference type="OrthoDB" id="9768147at2"/>
<dbReference type="Pfam" id="PF25183">
    <property type="entry name" value="OMP_b-brl_4"/>
    <property type="match status" value="2"/>
</dbReference>
<keyword evidence="11" id="KW-1185">Reference proteome</keyword>
<dbReference type="GO" id="GO:0044718">
    <property type="term" value="P:siderophore transmembrane transport"/>
    <property type="evidence" value="ECO:0007669"/>
    <property type="project" value="TreeGrafter"/>
</dbReference>
<feature type="domain" description="TonB-dependent transporter Oar-like beta-barrel" evidence="9">
    <location>
        <begin position="244"/>
        <end position="316"/>
    </location>
</feature>
<dbReference type="GO" id="GO:0009279">
    <property type="term" value="C:cell outer membrane"/>
    <property type="evidence" value="ECO:0007669"/>
    <property type="project" value="UniProtKB-SubCell"/>
</dbReference>
<reference evidence="10 11" key="1">
    <citation type="submission" date="2019-11" db="EMBL/GenBank/DDBJ databases">
        <title>Type strains purchased from KCTC, JCM and DSMZ.</title>
        <authorList>
            <person name="Lu H."/>
        </authorList>
    </citation>
    <scope>NUCLEOTIDE SEQUENCE [LARGE SCALE GENOMIC DNA]</scope>
    <source>
        <strain evidence="10 11">JCM 31587</strain>
    </source>
</reference>
<evidence type="ECO:0000256" key="4">
    <source>
        <dbReference type="ARBA" id="ARBA00022692"/>
    </source>
</evidence>
<sequence>MMNQKRLRLTQIAFSLSLVFAAPAFAQNTTSAIGGRISGSDGKPAAGATVTITHVESGSTSNVTTDSEGRYIARGLRAGGPYTITITKNGVSEKRDNVFVELAETAAVDATLGQAIQTVTIAGSAARAEKFSKSNQGAVTSISSADLDIQASVNRSLQDYARMDPRVSQTDKERNEISVAGQNSRFNSMTIDGVAVSDTFGLEGSGSPFAKQPISIDAIQSSQINVANYDVTQKGYVGANINAVTKSGTNNFHGSLYSVFRNQDMAGDRYNQSTDTYSKPPTSKTTTNGGTLSGPIIQDKLFFMVNYEKYKSSLASPSYGPIGSPLTNIGITTGQIQQAKDIAKNTWGMDVGTEVITPAQMNVRDKLAKIDWNINDDHRLMVRWSKTQQSEPMFSGIGNNSLSLSSYWITNNKTLETKVAQLFSDWTPNFSTEIKWSRRDYDSLWTTGSTLPAIGLNWSGPNPVGTPTSVATTSRFLDMGTEFSRQRNVLGTKTDDIYLGANWNLGAHEVKFGADMNKNEVTNIFLQNVYGNYTFGCIPNVPYSFLGGANAPATFCSSNNDNMTKAIMENFTRGRPSSFSVQVPAAGHTFDDAIAKFTLKDTGLFVQDTWSVTDRLTINAGLRVDIEDLPERPTLNAAVALPRVAGAAPSTRATGGFGLDNTNTIDGQKLWQPRAGFNYKLPSERPMQIRGGAGLFQGVAMSVWMANPYQNNGVATRTVTCGSSTSPCPDAMFSPDINKQPTNLGAASSQANVDALAAGFRQPSIWKANLAFDHELPWYGMTFTAEVLSLKTKDGIYYQNLNLGEQTKTGTDGRALYYSTQALNPACWTATGSLTTSGTTCTGARSKALSNSSFGNVLVAYNTQEGKSNLATLSLTRPLIGGFGWSVSYTYTDAKEVSPLQASTSGSTYNARASFNPNENTTANSQYLVKDRIAAYVNFRKAFFGNYRTTFGVNYEGRTGKPYSWTFNNDANGDGVSSNDLMYIPRAPGSGDVIFAGDTAASHANEDRFWATVNQSRALRNAAGGVVQRNSSFAPWTNNFDVRIKQEIPGFMSGHKGVLSFDIMNFGNLLNKKWGRINEMPYSSSGGVTRSFVDFAGIDPATGKYVYRVRDSVKDFDVRQARGESQWQLQASVRYEF</sequence>
<comment type="caution">
    <text evidence="10">The sequence shown here is derived from an EMBL/GenBank/DDBJ whole genome shotgun (WGS) entry which is preliminary data.</text>
</comment>
<dbReference type="GO" id="GO:0030246">
    <property type="term" value="F:carbohydrate binding"/>
    <property type="evidence" value="ECO:0007669"/>
    <property type="project" value="InterPro"/>
</dbReference>
<dbReference type="RefSeq" id="WP_155456203.1">
    <property type="nucleotide sequence ID" value="NZ_WNKX01000020.1"/>
</dbReference>
<dbReference type="Pfam" id="PF13620">
    <property type="entry name" value="CarboxypepD_reg"/>
    <property type="match status" value="1"/>
</dbReference>
<evidence type="ECO:0000313" key="10">
    <source>
        <dbReference type="EMBL" id="MTW13287.1"/>
    </source>
</evidence>
<keyword evidence="5" id="KW-0472">Membrane</keyword>
<dbReference type="PANTHER" id="PTHR30069">
    <property type="entry name" value="TONB-DEPENDENT OUTER MEMBRANE RECEPTOR"/>
    <property type="match status" value="1"/>
</dbReference>
<accession>A0A6L6QN35</accession>
<evidence type="ECO:0000256" key="6">
    <source>
        <dbReference type="ARBA" id="ARBA00023237"/>
    </source>
</evidence>
<dbReference type="InterPro" id="IPR057601">
    <property type="entry name" value="Oar-like_b-barrel"/>
</dbReference>
<keyword evidence="2" id="KW-0813">Transport</keyword>
<evidence type="ECO:0000256" key="3">
    <source>
        <dbReference type="ARBA" id="ARBA00022452"/>
    </source>
</evidence>
<name>A0A6L6QN35_9BURK</name>
<keyword evidence="3" id="KW-1134">Transmembrane beta strand</keyword>
<evidence type="ECO:0000256" key="2">
    <source>
        <dbReference type="ARBA" id="ARBA00022448"/>
    </source>
</evidence>
<keyword evidence="8" id="KW-0732">Signal</keyword>
<dbReference type="SUPFAM" id="SSF49452">
    <property type="entry name" value="Starch-binding domain-like"/>
    <property type="match status" value="1"/>
</dbReference>
<dbReference type="InterPro" id="IPR036942">
    <property type="entry name" value="Beta-barrel_TonB_sf"/>
</dbReference>
<comment type="subcellular location">
    <subcellularLocation>
        <location evidence="1">Cell outer membrane</location>
        <topology evidence="1">Multi-pass membrane protein</topology>
    </subcellularLocation>
</comment>
<feature type="region of interest" description="Disordered" evidence="7">
    <location>
        <begin position="270"/>
        <end position="291"/>
    </location>
</feature>
<organism evidence="10 11">
    <name type="scientific">Massilia eburnea</name>
    <dbReference type="NCBI Taxonomy" id="1776165"/>
    <lineage>
        <taxon>Bacteria</taxon>
        <taxon>Pseudomonadati</taxon>
        <taxon>Pseudomonadota</taxon>
        <taxon>Betaproteobacteria</taxon>
        <taxon>Burkholderiales</taxon>
        <taxon>Oxalobacteraceae</taxon>
        <taxon>Telluria group</taxon>
        <taxon>Massilia</taxon>
    </lineage>
</organism>
<dbReference type="AlphaFoldDB" id="A0A6L6QN35"/>
<proteinExistence type="predicted"/>
<dbReference type="InterPro" id="IPR013784">
    <property type="entry name" value="Carb-bd-like_fold"/>
</dbReference>
<dbReference type="Gene3D" id="2.60.40.1120">
    <property type="entry name" value="Carboxypeptidase-like, regulatory domain"/>
    <property type="match status" value="1"/>
</dbReference>
<evidence type="ECO:0000259" key="9">
    <source>
        <dbReference type="Pfam" id="PF25183"/>
    </source>
</evidence>
<keyword evidence="4" id="KW-0812">Transmembrane</keyword>
<protein>
    <submittedName>
        <fullName evidence="10">Oar protein</fullName>
    </submittedName>
</protein>
<evidence type="ECO:0000256" key="5">
    <source>
        <dbReference type="ARBA" id="ARBA00023136"/>
    </source>
</evidence>
<keyword evidence="6" id="KW-0998">Cell outer membrane</keyword>
<evidence type="ECO:0000256" key="7">
    <source>
        <dbReference type="SAM" id="MobiDB-lite"/>
    </source>
</evidence>
<feature type="chain" id="PRO_5026907230" evidence="8">
    <location>
        <begin position="27"/>
        <end position="1137"/>
    </location>
</feature>
<gene>
    <name evidence="10" type="ORF">GM658_22010</name>
</gene>
<evidence type="ECO:0000256" key="1">
    <source>
        <dbReference type="ARBA" id="ARBA00004571"/>
    </source>
</evidence>
<dbReference type="PANTHER" id="PTHR30069:SF46">
    <property type="entry name" value="OAR PROTEIN"/>
    <property type="match status" value="1"/>
</dbReference>
<dbReference type="InterPro" id="IPR039426">
    <property type="entry name" value="TonB-dep_rcpt-like"/>
</dbReference>
<feature type="compositionally biased region" description="Low complexity" evidence="7">
    <location>
        <begin position="273"/>
        <end position="290"/>
    </location>
</feature>
<dbReference type="Gene3D" id="2.40.170.20">
    <property type="entry name" value="TonB-dependent receptor, beta-barrel domain"/>
    <property type="match status" value="1"/>
</dbReference>
<dbReference type="EMBL" id="WNKX01000020">
    <property type="protein sequence ID" value="MTW13287.1"/>
    <property type="molecule type" value="Genomic_DNA"/>
</dbReference>